<dbReference type="CDD" id="cd07377">
    <property type="entry name" value="WHTH_GntR"/>
    <property type="match status" value="1"/>
</dbReference>
<dbReference type="SUPFAM" id="SSF64288">
    <property type="entry name" value="Chorismate lyase-like"/>
    <property type="match status" value="1"/>
</dbReference>
<keyword evidence="2" id="KW-0238">DNA-binding</keyword>
<dbReference type="EMBL" id="VAWE01000004">
    <property type="protein sequence ID" value="TLQ38843.1"/>
    <property type="molecule type" value="Genomic_DNA"/>
</dbReference>
<dbReference type="Gene3D" id="3.40.1410.10">
    <property type="entry name" value="Chorismate lyase-like"/>
    <property type="match status" value="1"/>
</dbReference>
<evidence type="ECO:0000256" key="2">
    <source>
        <dbReference type="ARBA" id="ARBA00023125"/>
    </source>
</evidence>
<dbReference type="GO" id="GO:0003700">
    <property type="term" value="F:DNA-binding transcription factor activity"/>
    <property type="evidence" value="ECO:0007669"/>
    <property type="project" value="InterPro"/>
</dbReference>
<dbReference type="SMART" id="SM00866">
    <property type="entry name" value="UTRA"/>
    <property type="match status" value="1"/>
</dbReference>
<dbReference type="Gene3D" id="1.10.10.10">
    <property type="entry name" value="Winged helix-like DNA-binding domain superfamily/Winged helix DNA-binding domain"/>
    <property type="match status" value="1"/>
</dbReference>
<dbReference type="Pfam" id="PF00392">
    <property type="entry name" value="GntR"/>
    <property type="match status" value="1"/>
</dbReference>
<dbReference type="InterPro" id="IPR036388">
    <property type="entry name" value="WH-like_DNA-bd_sf"/>
</dbReference>
<feature type="domain" description="HTH gntR-type" evidence="4">
    <location>
        <begin position="2"/>
        <end position="70"/>
    </location>
</feature>
<gene>
    <name evidence="5" type="ORF">FEF34_40235</name>
</gene>
<name>A0A5R9DVS9_9ACTN</name>
<evidence type="ECO:0000313" key="6">
    <source>
        <dbReference type="Proteomes" id="UP000305921"/>
    </source>
</evidence>
<protein>
    <submittedName>
        <fullName evidence="5">GntR family transcriptional regulator</fullName>
    </submittedName>
</protein>
<dbReference type="GO" id="GO:0003677">
    <property type="term" value="F:DNA binding"/>
    <property type="evidence" value="ECO:0007669"/>
    <property type="project" value="UniProtKB-KW"/>
</dbReference>
<dbReference type="InterPro" id="IPR011663">
    <property type="entry name" value="UTRA"/>
</dbReference>
<dbReference type="Proteomes" id="UP000305921">
    <property type="component" value="Unassembled WGS sequence"/>
</dbReference>
<dbReference type="SMART" id="SM00345">
    <property type="entry name" value="HTH_GNTR"/>
    <property type="match status" value="1"/>
</dbReference>
<dbReference type="AlphaFoldDB" id="A0A5R9DVS9"/>
<proteinExistence type="predicted"/>
<evidence type="ECO:0000256" key="3">
    <source>
        <dbReference type="ARBA" id="ARBA00023163"/>
    </source>
</evidence>
<dbReference type="RefSeq" id="WP_138058411.1">
    <property type="nucleotide sequence ID" value="NZ_VAWE01000004.1"/>
</dbReference>
<evidence type="ECO:0000256" key="1">
    <source>
        <dbReference type="ARBA" id="ARBA00023015"/>
    </source>
</evidence>
<dbReference type="InterPro" id="IPR028978">
    <property type="entry name" value="Chorismate_lyase_/UTRA_dom_sf"/>
</dbReference>
<dbReference type="PROSITE" id="PS50949">
    <property type="entry name" value="HTH_GNTR"/>
    <property type="match status" value="1"/>
</dbReference>
<dbReference type="SUPFAM" id="SSF46785">
    <property type="entry name" value="Winged helix' DNA-binding domain"/>
    <property type="match status" value="1"/>
</dbReference>
<dbReference type="InterPro" id="IPR050679">
    <property type="entry name" value="Bact_HTH_transcr_reg"/>
</dbReference>
<keyword evidence="3" id="KW-0804">Transcription</keyword>
<dbReference type="PANTHER" id="PTHR44846:SF17">
    <property type="entry name" value="GNTR-FAMILY TRANSCRIPTIONAL REGULATOR"/>
    <property type="match status" value="1"/>
</dbReference>
<dbReference type="PANTHER" id="PTHR44846">
    <property type="entry name" value="MANNOSYL-D-GLYCERATE TRANSPORT/METABOLISM SYSTEM REPRESSOR MNGR-RELATED"/>
    <property type="match status" value="1"/>
</dbReference>
<dbReference type="OrthoDB" id="3214900at2"/>
<keyword evidence="1" id="KW-0805">Transcription regulation</keyword>
<evidence type="ECO:0000259" key="4">
    <source>
        <dbReference type="PROSITE" id="PS50949"/>
    </source>
</evidence>
<accession>A0A5R9DVS9</accession>
<keyword evidence="6" id="KW-1185">Reference proteome</keyword>
<dbReference type="Pfam" id="PF07702">
    <property type="entry name" value="UTRA"/>
    <property type="match status" value="1"/>
</dbReference>
<sequence>MASKWKALADQLAAEIRDGTRPPGSSLPHILDLVAQGKGSKATVNRAYQELEAAGLVSSQRGRGTVVRDRTRVRVPLSRYEHVLAPGGARGPWETATAEQGLDGRMEVDDPAAETLDAPDDVADRLELDAGAPVVRRRRRAMIGREVVALQTAWYPLAVAEAAGLDSPQKIKGGVLGALVGAGIVPTEAEEYVTADAPSTEQAAQLSIGARVSVLLVDRVTRDETGRAIELVRIAGAADRLSLVYAPLPLKIRK</sequence>
<organism evidence="5 6">
    <name type="scientific">Streptomyces marianii</name>
    <dbReference type="NCBI Taxonomy" id="1817406"/>
    <lineage>
        <taxon>Bacteria</taxon>
        <taxon>Bacillati</taxon>
        <taxon>Actinomycetota</taxon>
        <taxon>Actinomycetes</taxon>
        <taxon>Kitasatosporales</taxon>
        <taxon>Streptomycetaceae</taxon>
        <taxon>Streptomyces</taxon>
    </lineage>
</organism>
<reference evidence="5 6" key="1">
    <citation type="submission" date="2019-05" db="EMBL/GenBank/DDBJ databases">
        <title>Streptomyces marianii sp. nov., a novel marine actinomycete from southern coast of India.</title>
        <authorList>
            <person name="Iniyan A.M."/>
            <person name="Wink J."/>
            <person name="Ramprasad E."/>
            <person name="Ramana C.V."/>
            <person name="Bunk B."/>
            <person name="Sproer C."/>
            <person name="Joseph F.-J.R.S."/>
            <person name="Vincent S.G.P."/>
        </authorList>
    </citation>
    <scope>NUCLEOTIDE SEQUENCE [LARGE SCALE GENOMIC DNA]</scope>
    <source>
        <strain evidence="5 6">ICN19</strain>
    </source>
</reference>
<evidence type="ECO:0000313" key="5">
    <source>
        <dbReference type="EMBL" id="TLQ38843.1"/>
    </source>
</evidence>
<comment type="caution">
    <text evidence="5">The sequence shown here is derived from an EMBL/GenBank/DDBJ whole genome shotgun (WGS) entry which is preliminary data.</text>
</comment>
<dbReference type="GO" id="GO:0045892">
    <property type="term" value="P:negative regulation of DNA-templated transcription"/>
    <property type="evidence" value="ECO:0007669"/>
    <property type="project" value="TreeGrafter"/>
</dbReference>
<dbReference type="InterPro" id="IPR036390">
    <property type="entry name" value="WH_DNA-bd_sf"/>
</dbReference>
<dbReference type="InterPro" id="IPR000524">
    <property type="entry name" value="Tscrpt_reg_HTH_GntR"/>
</dbReference>